<evidence type="ECO:0000259" key="6">
    <source>
        <dbReference type="PROSITE" id="PS50850"/>
    </source>
</evidence>
<feature type="transmembrane region" description="Helical" evidence="5">
    <location>
        <begin position="127"/>
        <end position="149"/>
    </location>
</feature>
<feature type="transmembrane region" description="Helical" evidence="5">
    <location>
        <begin position="40"/>
        <end position="61"/>
    </location>
</feature>
<dbReference type="PROSITE" id="PS50850">
    <property type="entry name" value="MFS"/>
    <property type="match status" value="1"/>
</dbReference>
<dbReference type="EMBL" id="MDEN01000050">
    <property type="protein sequence ID" value="OCX25406.1"/>
    <property type="molecule type" value="Genomic_DNA"/>
</dbReference>
<proteinExistence type="predicted"/>
<feature type="transmembrane region" description="Helical" evidence="5">
    <location>
        <begin position="155"/>
        <end position="176"/>
    </location>
</feature>
<dbReference type="PANTHER" id="PTHR42718:SF35">
    <property type="entry name" value="BLL0718 PROTEIN"/>
    <property type="match status" value="1"/>
</dbReference>
<feature type="transmembrane region" description="Helical" evidence="5">
    <location>
        <begin position="7"/>
        <end position="28"/>
    </location>
</feature>
<dbReference type="Pfam" id="PF07690">
    <property type="entry name" value="MFS_1"/>
    <property type="match status" value="1"/>
</dbReference>
<dbReference type="Proteomes" id="UP000095143">
    <property type="component" value="Unassembled WGS sequence"/>
</dbReference>
<accession>A0A1C2EES0</accession>
<feature type="transmembrane region" description="Helical" evidence="5">
    <location>
        <begin position="68"/>
        <end position="88"/>
    </location>
</feature>
<dbReference type="SUPFAM" id="SSF103473">
    <property type="entry name" value="MFS general substrate transporter"/>
    <property type="match status" value="1"/>
</dbReference>
<dbReference type="RefSeq" id="WP_065986496.1">
    <property type="nucleotide sequence ID" value="NZ_MDEN01000050.1"/>
</dbReference>
<keyword evidence="4 5" id="KW-0472">Membrane</keyword>
<feature type="transmembrane region" description="Helical" evidence="5">
    <location>
        <begin position="339"/>
        <end position="358"/>
    </location>
</feature>
<organism evidence="7 8">
    <name type="scientific">Pseudomonas graminis</name>
    <dbReference type="NCBI Taxonomy" id="158627"/>
    <lineage>
        <taxon>Bacteria</taxon>
        <taxon>Pseudomonadati</taxon>
        <taxon>Pseudomonadota</taxon>
        <taxon>Gammaproteobacteria</taxon>
        <taxon>Pseudomonadales</taxon>
        <taxon>Pseudomonadaceae</taxon>
        <taxon>Pseudomonas</taxon>
    </lineage>
</organism>
<comment type="caution">
    <text evidence="7">The sequence shown here is derived from an EMBL/GenBank/DDBJ whole genome shotgun (WGS) entry which is preliminary data.</text>
</comment>
<name>A0A1C2EES0_9PSED</name>
<dbReference type="GO" id="GO:0016020">
    <property type="term" value="C:membrane"/>
    <property type="evidence" value="ECO:0007669"/>
    <property type="project" value="UniProtKB-SubCell"/>
</dbReference>
<protein>
    <recommendedName>
        <fullName evidence="6">Major facilitator superfamily (MFS) profile domain-containing protein</fullName>
    </recommendedName>
</protein>
<feature type="transmembrane region" description="Helical" evidence="5">
    <location>
        <begin position="303"/>
        <end position="327"/>
    </location>
</feature>
<feature type="transmembrane region" description="Helical" evidence="5">
    <location>
        <begin position="94"/>
        <end position="115"/>
    </location>
</feature>
<dbReference type="InterPro" id="IPR036259">
    <property type="entry name" value="MFS_trans_sf"/>
</dbReference>
<evidence type="ECO:0000256" key="4">
    <source>
        <dbReference type="ARBA" id="ARBA00023136"/>
    </source>
</evidence>
<dbReference type="AlphaFoldDB" id="A0A1C2EES0"/>
<gene>
    <name evidence="7" type="ORF">BBI10_02695</name>
</gene>
<reference evidence="7 8" key="1">
    <citation type="submission" date="2016-08" db="EMBL/GenBank/DDBJ databases">
        <title>Whole genome sequence of Pseudomonas graminis strain UASWS1507, a potential biological control agent for agriculture.</title>
        <authorList>
            <person name="Crovadore J."/>
            <person name="Calmin G."/>
            <person name="Chablais R."/>
            <person name="Cochard B."/>
            <person name="Lefort F."/>
        </authorList>
    </citation>
    <scope>NUCLEOTIDE SEQUENCE [LARGE SCALE GENOMIC DNA]</scope>
    <source>
        <strain evidence="7 8">UASWS1507</strain>
    </source>
</reference>
<evidence type="ECO:0000256" key="1">
    <source>
        <dbReference type="ARBA" id="ARBA00004141"/>
    </source>
</evidence>
<feature type="transmembrane region" description="Helical" evidence="5">
    <location>
        <begin position="274"/>
        <end position="291"/>
    </location>
</feature>
<evidence type="ECO:0000256" key="2">
    <source>
        <dbReference type="ARBA" id="ARBA00022692"/>
    </source>
</evidence>
<evidence type="ECO:0000256" key="3">
    <source>
        <dbReference type="ARBA" id="ARBA00022989"/>
    </source>
</evidence>
<evidence type="ECO:0000313" key="7">
    <source>
        <dbReference type="EMBL" id="OCX25406.1"/>
    </source>
</evidence>
<feature type="domain" description="Major facilitator superfamily (MFS) profile" evidence="6">
    <location>
        <begin position="3"/>
        <end position="389"/>
    </location>
</feature>
<sequence>MLVTGILWIAFFIINFNVVMMIPLLPFIQRDLHLSSSESGWILAAFPVVALISNLALGPLIDRFGRKLFITVGGAACCCTLLITAASYSASMIVLSRAATGLFMPMIGASIFAALADYVPEPKRTRAAGYVTTAAPIAFLCSLSMGVVVGGLLSWQVTVIGLALVCAALAGLALTFPTPPSASLSSSRISRAMYKERLTSLSASPGTRPLMAAYFCWSIGVYVFLGLYPSWLVQHGLSSFGVDTVGSVIFIGEVGGLFGAMLSARLASRFNNPLRLCAVASMAIAVVIQVIPWGEGSPFTQGAAYMAFAFGRDLMLALILGDAMGLVEASRRGSLNSSLNAVYQTGGTLGGLLSAWLYGLSTGYFANVVGASLAFVASAVLLHGISGARIRS</sequence>
<dbReference type="GO" id="GO:0022857">
    <property type="term" value="F:transmembrane transporter activity"/>
    <property type="evidence" value="ECO:0007669"/>
    <property type="project" value="InterPro"/>
</dbReference>
<feature type="transmembrane region" description="Helical" evidence="5">
    <location>
        <begin position="240"/>
        <end position="262"/>
    </location>
</feature>
<evidence type="ECO:0000313" key="8">
    <source>
        <dbReference type="Proteomes" id="UP000095143"/>
    </source>
</evidence>
<keyword evidence="3 5" id="KW-1133">Transmembrane helix</keyword>
<dbReference type="InterPro" id="IPR020846">
    <property type="entry name" value="MFS_dom"/>
</dbReference>
<feature type="transmembrane region" description="Helical" evidence="5">
    <location>
        <begin position="364"/>
        <end position="385"/>
    </location>
</feature>
<dbReference type="PANTHER" id="PTHR42718">
    <property type="entry name" value="MAJOR FACILITATOR SUPERFAMILY MULTIDRUG TRANSPORTER MFSC"/>
    <property type="match status" value="1"/>
</dbReference>
<keyword evidence="2 5" id="KW-0812">Transmembrane</keyword>
<comment type="subcellular location">
    <subcellularLocation>
        <location evidence="1">Membrane</location>
        <topology evidence="1">Multi-pass membrane protein</topology>
    </subcellularLocation>
</comment>
<dbReference type="Gene3D" id="1.20.1250.20">
    <property type="entry name" value="MFS general substrate transporter like domains"/>
    <property type="match status" value="1"/>
</dbReference>
<evidence type="ECO:0000256" key="5">
    <source>
        <dbReference type="SAM" id="Phobius"/>
    </source>
</evidence>
<dbReference type="InterPro" id="IPR011701">
    <property type="entry name" value="MFS"/>
</dbReference>
<feature type="transmembrane region" description="Helical" evidence="5">
    <location>
        <begin position="210"/>
        <end position="228"/>
    </location>
</feature>
<dbReference type="InterPro" id="IPR005829">
    <property type="entry name" value="Sugar_transporter_CS"/>
</dbReference>
<dbReference type="PROSITE" id="PS00216">
    <property type="entry name" value="SUGAR_TRANSPORT_1"/>
    <property type="match status" value="1"/>
</dbReference>